<evidence type="ECO:0000256" key="6">
    <source>
        <dbReference type="SAM" id="Phobius"/>
    </source>
</evidence>
<evidence type="ECO:0000256" key="3">
    <source>
        <dbReference type="ARBA" id="ARBA00022692"/>
    </source>
</evidence>
<feature type="transmembrane region" description="Helical" evidence="6">
    <location>
        <begin position="75"/>
        <end position="92"/>
    </location>
</feature>
<feature type="transmembrane region" description="Helical" evidence="6">
    <location>
        <begin position="244"/>
        <end position="261"/>
    </location>
</feature>
<protein>
    <submittedName>
        <fullName evidence="8">Membrane protein</fullName>
    </submittedName>
</protein>
<evidence type="ECO:0000313" key="9">
    <source>
        <dbReference type="Proteomes" id="UP000005178"/>
    </source>
</evidence>
<evidence type="ECO:0000256" key="4">
    <source>
        <dbReference type="ARBA" id="ARBA00022989"/>
    </source>
</evidence>
<dbReference type="InterPro" id="IPR000620">
    <property type="entry name" value="EamA_dom"/>
</dbReference>
<dbReference type="PANTHER" id="PTHR22911:SF6">
    <property type="entry name" value="SOLUTE CARRIER FAMILY 35 MEMBER G1"/>
    <property type="match status" value="1"/>
</dbReference>
<dbReference type="PANTHER" id="PTHR22911">
    <property type="entry name" value="ACYL-MALONYL CONDENSING ENZYME-RELATED"/>
    <property type="match status" value="1"/>
</dbReference>
<evidence type="ECO:0000256" key="2">
    <source>
        <dbReference type="ARBA" id="ARBA00007362"/>
    </source>
</evidence>
<gene>
    <name evidence="8" type="ORF">ANASTE_01610</name>
</gene>
<dbReference type="STRING" id="445971.ANASTE_01610"/>
<dbReference type="HOGENOM" id="CLU_032828_0_1_9"/>
<sequence length="295" mass="32969">MKEKTIISDRNKGVFFIILSAFCFALMNVFVRMAGDLPFIQKSFFRNFVAFFFALILMKKQGIKISMPKGSKLDLVLRATFGTIGIFCNFYAIDHMLVSDASMLNKLSPFFVIIFSYFILSEKIKPFQGLCVFIAFIGTLFVIKPGFTGIPIFPALIGIMGGMCAGIAYTYVRKLGTKGVKGPFIVFFFSMFSCLVSLPFLILEFTSMSPYQILILLLTGLAASGGQFFITAAYTHAPAREISIYDYSQIIFATILSFVLLGQIPDLYSFIGYIIICIASVIMFLYNNNKILSNK</sequence>
<dbReference type="Proteomes" id="UP000005178">
    <property type="component" value="Unassembled WGS sequence"/>
</dbReference>
<keyword evidence="4 6" id="KW-1133">Transmembrane helix</keyword>
<name>B1C8J6_9FIRM</name>
<keyword evidence="9" id="KW-1185">Reference proteome</keyword>
<evidence type="ECO:0000256" key="1">
    <source>
        <dbReference type="ARBA" id="ARBA00004141"/>
    </source>
</evidence>
<dbReference type="Pfam" id="PF00892">
    <property type="entry name" value="EamA"/>
    <property type="match status" value="2"/>
</dbReference>
<feature type="domain" description="EamA" evidence="7">
    <location>
        <begin position="155"/>
        <end position="284"/>
    </location>
</feature>
<proteinExistence type="inferred from homology"/>
<accession>B1C8J6</accession>
<dbReference type="GO" id="GO:0016020">
    <property type="term" value="C:membrane"/>
    <property type="evidence" value="ECO:0007669"/>
    <property type="project" value="UniProtKB-SubCell"/>
</dbReference>
<dbReference type="SUPFAM" id="SSF103481">
    <property type="entry name" value="Multidrug resistance efflux transporter EmrE"/>
    <property type="match status" value="2"/>
</dbReference>
<feature type="transmembrane region" description="Helical" evidence="6">
    <location>
        <begin position="152"/>
        <end position="172"/>
    </location>
</feature>
<feature type="transmembrane region" description="Helical" evidence="6">
    <location>
        <begin position="104"/>
        <end position="120"/>
    </location>
</feature>
<reference evidence="8" key="1">
    <citation type="submission" date="2008-01" db="EMBL/GenBank/DDBJ databases">
        <authorList>
            <person name="Fulton L."/>
            <person name="Clifton S."/>
            <person name="Fulton B."/>
            <person name="Xu J."/>
            <person name="Minx P."/>
            <person name="Pepin K.H."/>
            <person name="Johnson M."/>
            <person name="Thiruvilangam P."/>
            <person name="Bhonagiri V."/>
            <person name="Nash W.E."/>
            <person name="Mardis E.R."/>
            <person name="Wilson R.K."/>
        </authorList>
    </citation>
    <scope>NUCLEOTIDE SEQUENCE [LARGE SCALE GENOMIC DNA]</scope>
    <source>
        <strain evidence="8">DSM 17244</strain>
    </source>
</reference>
<feature type="transmembrane region" description="Helical" evidence="6">
    <location>
        <begin position="211"/>
        <end position="232"/>
    </location>
</feature>
<keyword evidence="3 6" id="KW-0812">Transmembrane</keyword>
<keyword evidence="5 6" id="KW-0472">Membrane</keyword>
<organism evidence="8 9">
    <name type="scientific">Anaerofustis stercorihominis DSM 17244</name>
    <dbReference type="NCBI Taxonomy" id="445971"/>
    <lineage>
        <taxon>Bacteria</taxon>
        <taxon>Bacillati</taxon>
        <taxon>Bacillota</taxon>
        <taxon>Clostridia</taxon>
        <taxon>Eubacteriales</taxon>
        <taxon>Eubacteriaceae</taxon>
        <taxon>Anaerofustis</taxon>
    </lineage>
</organism>
<feature type="transmembrane region" description="Helical" evidence="6">
    <location>
        <begin position="43"/>
        <end position="63"/>
    </location>
</feature>
<evidence type="ECO:0000313" key="8">
    <source>
        <dbReference type="EMBL" id="EDS71906.1"/>
    </source>
</evidence>
<dbReference type="EMBL" id="ABIL02000006">
    <property type="protein sequence ID" value="EDS71906.1"/>
    <property type="molecule type" value="Genomic_DNA"/>
</dbReference>
<feature type="domain" description="EamA" evidence="7">
    <location>
        <begin position="12"/>
        <end position="143"/>
    </location>
</feature>
<dbReference type="RefSeq" id="WP_007050376.1">
    <property type="nucleotide sequence ID" value="NZ_DS560019.1"/>
</dbReference>
<dbReference type="InterPro" id="IPR037185">
    <property type="entry name" value="EmrE-like"/>
</dbReference>
<feature type="transmembrane region" description="Helical" evidence="6">
    <location>
        <begin position="184"/>
        <end position="205"/>
    </location>
</feature>
<feature type="transmembrane region" description="Helical" evidence="6">
    <location>
        <begin position="267"/>
        <end position="286"/>
    </location>
</feature>
<comment type="similarity">
    <text evidence="2">Belongs to the EamA transporter family.</text>
</comment>
<dbReference type="eggNOG" id="COG0697">
    <property type="taxonomic scope" value="Bacteria"/>
</dbReference>
<dbReference type="AlphaFoldDB" id="B1C8J6"/>
<reference evidence="8" key="2">
    <citation type="submission" date="2013-08" db="EMBL/GenBank/DDBJ databases">
        <title>Draft genome sequence of Anaerofustis stercorihominis (DSM 17244).</title>
        <authorList>
            <person name="Sudarsanam P."/>
            <person name="Ley R."/>
            <person name="Guruge J."/>
            <person name="Turnbaugh P.J."/>
            <person name="Mahowald M."/>
            <person name="Liep D."/>
            <person name="Gordon J."/>
        </authorList>
    </citation>
    <scope>NUCLEOTIDE SEQUENCE</scope>
    <source>
        <strain evidence="8">DSM 17244</strain>
    </source>
</reference>
<feature type="transmembrane region" description="Helical" evidence="6">
    <location>
        <begin position="127"/>
        <end position="146"/>
    </location>
</feature>
<comment type="caution">
    <text evidence="8">The sequence shown here is derived from an EMBL/GenBank/DDBJ whole genome shotgun (WGS) entry which is preliminary data.</text>
</comment>
<feature type="transmembrane region" description="Helical" evidence="6">
    <location>
        <begin position="12"/>
        <end position="31"/>
    </location>
</feature>
<evidence type="ECO:0000259" key="7">
    <source>
        <dbReference type="Pfam" id="PF00892"/>
    </source>
</evidence>
<dbReference type="GeneID" id="98000683"/>
<evidence type="ECO:0000256" key="5">
    <source>
        <dbReference type="ARBA" id="ARBA00023136"/>
    </source>
</evidence>
<comment type="subcellular location">
    <subcellularLocation>
        <location evidence="1">Membrane</location>
        <topology evidence="1">Multi-pass membrane protein</topology>
    </subcellularLocation>
</comment>